<sequence>MVQNLSERLFLPETLENERNLEFCIYAGNIEKLKELRNMEAHWTEEVYSKANLEEKWVELVKAITVILKEGGFEVWLPIFKENLQSIKQGEIYDDEKVVLQKTLQSELRELYRSGRKTTLMPLVWAGRSYHFKHDALQVYITTKFSINQNGLVTFIETNDLLEMRETCRVMVLQGESGTGKTSLLRYLASVWKRDQPCPVPTLSKIDYLIFLDCNAVSVGTFTYGDIIREVFSLTSSSTNIGSIVDILKRATDSVMFLIDCFDERLKAFEQAFKDLQRKFPKATFLVTTRPHSTPAICNLCEDLPLIFTAHGFNWSSAKSCVRKIGLGSLSKTSEVISLMEAKAMSLELMPLEALSSLMQCDSFMSARGEHLSFQFIHNSHANFLIAYHVCERLRNDKIKITNLLRDLKMDQRTILTFVVSILFRNKEESVGYHRLQEIAYLSRQHVKFYDINFFLDLIEESQYDKGLAQELARYLPLADTEPSPQIGLGRAGDLNSYYLWIRKKEIERSEALEMLLSVSTPSRLWLRLSDGIPADDDTCASKMAQYDAEAALNLIRNSYKNKPLCELKLSDFTVSRPLAWPQNLWWLDIYRCKIETDLGLQEGLLKLSMCKCTNLGHVSIPSTVKSLKLQEMDVDDPALPPGLETLVVRSCQVIRHPALSPRLKKHSFINCIFEDDIILHYALMNSLNFSDDVASGDSSD</sequence>
<protein>
    <submittedName>
        <fullName evidence="2">Putative NACHT, LRR and PYD domains-containing protein 12-like</fullName>
    </submittedName>
</protein>
<feature type="domain" description="NACHT" evidence="1">
    <location>
        <begin position="169"/>
        <end position="291"/>
    </location>
</feature>
<dbReference type="PANTHER" id="PTHR46844">
    <property type="entry name" value="SLR5058 PROTEIN"/>
    <property type="match status" value="1"/>
</dbReference>
<dbReference type="InterPro" id="IPR025662">
    <property type="entry name" value="Sigma_54_int_dom_ATP-bd_1"/>
</dbReference>
<dbReference type="SUPFAM" id="SSF52540">
    <property type="entry name" value="P-loop containing nucleoside triphosphate hydrolases"/>
    <property type="match status" value="1"/>
</dbReference>
<dbReference type="EMBL" id="QCYY01002302">
    <property type="protein sequence ID" value="ROT71377.1"/>
    <property type="molecule type" value="Genomic_DNA"/>
</dbReference>
<dbReference type="PANTHER" id="PTHR46844:SF1">
    <property type="entry name" value="SLR5058 PROTEIN"/>
    <property type="match status" value="1"/>
</dbReference>
<gene>
    <name evidence="2" type="ORF">C7M84_010303</name>
</gene>
<evidence type="ECO:0000313" key="3">
    <source>
        <dbReference type="Proteomes" id="UP000283509"/>
    </source>
</evidence>
<dbReference type="AlphaFoldDB" id="A0A423T4C3"/>
<name>A0A423T4C3_PENVA</name>
<keyword evidence="3" id="KW-1185">Reference proteome</keyword>
<evidence type="ECO:0000313" key="2">
    <source>
        <dbReference type="EMBL" id="ROT71377.1"/>
    </source>
</evidence>
<dbReference type="PROSITE" id="PS50837">
    <property type="entry name" value="NACHT"/>
    <property type="match status" value="1"/>
</dbReference>
<dbReference type="Gene3D" id="3.40.50.300">
    <property type="entry name" value="P-loop containing nucleotide triphosphate hydrolases"/>
    <property type="match status" value="1"/>
</dbReference>
<proteinExistence type="predicted"/>
<dbReference type="Proteomes" id="UP000283509">
    <property type="component" value="Unassembled WGS sequence"/>
</dbReference>
<dbReference type="Pfam" id="PF05729">
    <property type="entry name" value="NACHT"/>
    <property type="match status" value="1"/>
</dbReference>
<dbReference type="PROSITE" id="PS00675">
    <property type="entry name" value="SIGMA54_INTERACT_1"/>
    <property type="match status" value="1"/>
</dbReference>
<dbReference type="InterPro" id="IPR027417">
    <property type="entry name" value="P-loop_NTPase"/>
</dbReference>
<comment type="caution">
    <text evidence="2">The sequence shown here is derived from an EMBL/GenBank/DDBJ whole genome shotgun (WGS) entry which is preliminary data.</text>
</comment>
<dbReference type="STRING" id="6689.A0A423T4C3"/>
<accession>A0A423T4C3</accession>
<reference evidence="2 3" key="2">
    <citation type="submission" date="2019-01" db="EMBL/GenBank/DDBJ databases">
        <title>The decoding of complex shrimp genome reveals the adaptation for benthos swimmer, frequently molting mechanism and breeding impact on genome.</title>
        <authorList>
            <person name="Sun Y."/>
            <person name="Gao Y."/>
            <person name="Yu Y."/>
        </authorList>
    </citation>
    <scope>NUCLEOTIDE SEQUENCE [LARGE SCALE GENOMIC DNA]</scope>
    <source>
        <tissue evidence="2">Muscle</tissue>
    </source>
</reference>
<dbReference type="OrthoDB" id="120976at2759"/>
<reference evidence="2 3" key="1">
    <citation type="submission" date="2018-04" db="EMBL/GenBank/DDBJ databases">
        <authorList>
            <person name="Zhang X."/>
            <person name="Yuan J."/>
            <person name="Li F."/>
            <person name="Xiang J."/>
        </authorList>
    </citation>
    <scope>NUCLEOTIDE SEQUENCE [LARGE SCALE GENOMIC DNA]</scope>
    <source>
        <tissue evidence="2">Muscle</tissue>
    </source>
</reference>
<evidence type="ECO:0000259" key="1">
    <source>
        <dbReference type="PROSITE" id="PS50837"/>
    </source>
</evidence>
<organism evidence="2 3">
    <name type="scientific">Penaeus vannamei</name>
    <name type="common">Whiteleg shrimp</name>
    <name type="synonym">Litopenaeus vannamei</name>
    <dbReference type="NCBI Taxonomy" id="6689"/>
    <lineage>
        <taxon>Eukaryota</taxon>
        <taxon>Metazoa</taxon>
        <taxon>Ecdysozoa</taxon>
        <taxon>Arthropoda</taxon>
        <taxon>Crustacea</taxon>
        <taxon>Multicrustacea</taxon>
        <taxon>Malacostraca</taxon>
        <taxon>Eumalacostraca</taxon>
        <taxon>Eucarida</taxon>
        <taxon>Decapoda</taxon>
        <taxon>Dendrobranchiata</taxon>
        <taxon>Penaeoidea</taxon>
        <taxon>Penaeidae</taxon>
        <taxon>Penaeus</taxon>
    </lineage>
</organism>
<dbReference type="InterPro" id="IPR007111">
    <property type="entry name" value="NACHT_NTPase"/>
</dbReference>